<dbReference type="EMBL" id="RQVS01000009">
    <property type="protein sequence ID" value="RRJ86431.1"/>
    <property type="molecule type" value="Genomic_DNA"/>
</dbReference>
<proteinExistence type="predicted"/>
<dbReference type="RefSeq" id="WP_124972604.1">
    <property type="nucleotide sequence ID" value="NZ_RQVS01000009.1"/>
</dbReference>
<evidence type="ECO:0000313" key="3">
    <source>
        <dbReference type="Proteomes" id="UP000274391"/>
    </source>
</evidence>
<feature type="region of interest" description="Disordered" evidence="1">
    <location>
        <begin position="374"/>
        <end position="404"/>
    </location>
</feature>
<protein>
    <submittedName>
        <fullName evidence="2">Uncharacterized protein</fullName>
    </submittedName>
</protein>
<accession>A0A3P3VUE8</accession>
<sequence>MAKPYWEQLLEHPDRIDPASGAMQVLADAGDAAYRAALQRWNVLRHGDDRDAHAGIALVLADAFDDYRAVDEIAATWPETFPEQFAWRTFVAPPSEPVRAAFGPKAIAELRTWMESGTAAGLPDSAARAARTLRADDEGEVYLPARRLLIERTADSDPNAGERVADELLIAAAAATPERDEFRRAVLSYWGQEQPVDAVPTAEPGPGESPASWTATCELIARSTDAAFADRVIAIAATHEDAWRGAGFDAETYVRALEQSAGDTADETLLDVAKAQVPASGLAVRSLAARRRRLAGAEPPLAARLDAIVAGMRESGILDAPLGKRTRLALAERRTEDENPQAVAIEVAEALGRPTGDELALEWASFASWLETAELPGPTPVPAAPPKRDDRGDGGLLGRLFGRG</sequence>
<evidence type="ECO:0000256" key="1">
    <source>
        <dbReference type="SAM" id="MobiDB-lite"/>
    </source>
</evidence>
<dbReference type="Proteomes" id="UP000274391">
    <property type="component" value="Unassembled WGS sequence"/>
</dbReference>
<dbReference type="OrthoDB" id="5105319at2"/>
<reference evidence="2 3" key="1">
    <citation type="submission" date="2018-11" db="EMBL/GenBank/DDBJ databases">
        <title>YIM 102482-1 draft genome.</title>
        <authorList>
            <person name="Li G."/>
            <person name="Jiang Y."/>
        </authorList>
    </citation>
    <scope>NUCLEOTIDE SEQUENCE [LARGE SCALE GENOMIC DNA]</scope>
    <source>
        <strain evidence="2 3">YIM 102482-1</strain>
    </source>
</reference>
<organism evidence="2 3">
    <name type="scientific">Gulosibacter macacae</name>
    <dbReference type="NCBI Taxonomy" id="2488791"/>
    <lineage>
        <taxon>Bacteria</taxon>
        <taxon>Bacillati</taxon>
        <taxon>Actinomycetota</taxon>
        <taxon>Actinomycetes</taxon>
        <taxon>Micrococcales</taxon>
        <taxon>Microbacteriaceae</taxon>
        <taxon>Gulosibacter</taxon>
    </lineage>
</organism>
<feature type="compositionally biased region" description="Gly residues" evidence="1">
    <location>
        <begin position="394"/>
        <end position="404"/>
    </location>
</feature>
<gene>
    <name evidence="2" type="ORF">EG850_08790</name>
</gene>
<dbReference type="AlphaFoldDB" id="A0A3P3VUE8"/>
<keyword evidence="3" id="KW-1185">Reference proteome</keyword>
<comment type="caution">
    <text evidence="2">The sequence shown here is derived from an EMBL/GenBank/DDBJ whole genome shotgun (WGS) entry which is preliminary data.</text>
</comment>
<evidence type="ECO:0000313" key="2">
    <source>
        <dbReference type="EMBL" id="RRJ86431.1"/>
    </source>
</evidence>
<name>A0A3P3VUE8_9MICO</name>